<dbReference type="Proteomes" id="UP000064967">
    <property type="component" value="Chromosome"/>
</dbReference>
<protein>
    <submittedName>
        <fullName evidence="1">Uncharacterized protein</fullName>
    </submittedName>
</protein>
<dbReference type="EMBL" id="CP012333">
    <property type="protein sequence ID" value="AKU95659.1"/>
    <property type="molecule type" value="Genomic_DNA"/>
</dbReference>
<dbReference type="KEGG" id="llu:AKJ09_02323"/>
<proteinExistence type="predicted"/>
<dbReference type="AlphaFoldDB" id="A0A0K1PRC0"/>
<evidence type="ECO:0000313" key="1">
    <source>
        <dbReference type="EMBL" id="AKU95659.1"/>
    </source>
</evidence>
<organism evidence="1 2">
    <name type="scientific">Labilithrix luteola</name>
    <dbReference type="NCBI Taxonomy" id="1391654"/>
    <lineage>
        <taxon>Bacteria</taxon>
        <taxon>Pseudomonadati</taxon>
        <taxon>Myxococcota</taxon>
        <taxon>Polyangia</taxon>
        <taxon>Polyangiales</taxon>
        <taxon>Labilitrichaceae</taxon>
        <taxon>Labilithrix</taxon>
    </lineage>
</organism>
<reference evidence="1 2" key="1">
    <citation type="submission" date="2015-08" db="EMBL/GenBank/DDBJ databases">
        <authorList>
            <person name="Babu N.S."/>
            <person name="Beckwith C.J."/>
            <person name="Beseler K.G."/>
            <person name="Brison A."/>
            <person name="Carone J.V."/>
            <person name="Caskin T.P."/>
            <person name="Diamond M."/>
            <person name="Durham M.E."/>
            <person name="Foxe J.M."/>
            <person name="Go M."/>
            <person name="Henderson B.A."/>
            <person name="Jones I.B."/>
            <person name="McGettigan J.A."/>
            <person name="Micheletti S.J."/>
            <person name="Nasrallah M.E."/>
            <person name="Ortiz D."/>
            <person name="Piller C.R."/>
            <person name="Privatt S.R."/>
            <person name="Schneider S.L."/>
            <person name="Sharp S."/>
            <person name="Smith T.C."/>
            <person name="Stanton J.D."/>
            <person name="Ullery H.E."/>
            <person name="Wilson R.J."/>
            <person name="Serrano M.G."/>
            <person name="Buck G."/>
            <person name="Lee V."/>
            <person name="Wang Y."/>
            <person name="Carvalho R."/>
            <person name="Voegtly L."/>
            <person name="Shi R."/>
            <person name="Duckworth R."/>
            <person name="Johnson A."/>
            <person name="Loviza R."/>
            <person name="Walstead R."/>
            <person name="Shah Z."/>
            <person name="Kiflezghi M."/>
            <person name="Wade K."/>
            <person name="Ball S.L."/>
            <person name="Bradley K.W."/>
            <person name="Asai D.J."/>
            <person name="Bowman C.A."/>
            <person name="Russell D.A."/>
            <person name="Pope W.H."/>
            <person name="Jacobs-Sera D."/>
            <person name="Hendrix R.W."/>
            <person name="Hatfull G.F."/>
        </authorList>
    </citation>
    <scope>NUCLEOTIDE SEQUENCE [LARGE SCALE GENOMIC DNA]</scope>
    <source>
        <strain evidence="1 2">DSM 27648</strain>
    </source>
</reference>
<evidence type="ECO:0000313" key="2">
    <source>
        <dbReference type="Proteomes" id="UP000064967"/>
    </source>
</evidence>
<name>A0A0K1PRC0_9BACT</name>
<accession>A0A0K1PRC0</accession>
<sequence length="78" mass="8158">MTTTRRACLSDCGSDAIARSSSAAYGAKLSEIEPSCRAWWDASCMALTPKPTPSCGIYRPVCVDGHCKAAHGPGPATR</sequence>
<gene>
    <name evidence="1" type="ORF">AKJ09_02323</name>
</gene>
<keyword evidence="2" id="KW-1185">Reference proteome</keyword>
<dbReference type="RefSeq" id="WP_146647068.1">
    <property type="nucleotide sequence ID" value="NZ_CP012333.1"/>
</dbReference>
<dbReference type="STRING" id="1391654.AKJ09_02323"/>